<keyword evidence="8" id="KW-0807">Transducer</keyword>
<keyword evidence="7" id="KW-0675">Receptor</keyword>
<dbReference type="GO" id="GO:0008528">
    <property type="term" value="F:G protein-coupled peptide receptor activity"/>
    <property type="evidence" value="ECO:0007669"/>
    <property type="project" value="TreeGrafter"/>
</dbReference>
<evidence type="ECO:0000259" key="10">
    <source>
        <dbReference type="PROSITE" id="PS50262"/>
    </source>
</evidence>
<organism evidence="11">
    <name type="scientific">Schmidtea mediterranea</name>
    <name type="common">Freshwater planarian flatworm</name>
    <dbReference type="NCBI Taxonomy" id="79327"/>
    <lineage>
        <taxon>Eukaryota</taxon>
        <taxon>Metazoa</taxon>
        <taxon>Spiralia</taxon>
        <taxon>Lophotrochozoa</taxon>
        <taxon>Platyhelminthes</taxon>
        <taxon>Rhabditophora</taxon>
        <taxon>Seriata</taxon>
        <taxon>Tricladida</taxon>
        <taxon>Continenticola</taxon>
        <taxon>Geoplanoidea</taxon>
        <taxon>Dugesiidae</taxon>
        <taxon>Schmidtea</taxon>
    </lineage>
</organism>
<dbReference type="AlphaFoldDB" id="A0A193KUK4"/>
<feature type="transmembrane region" description="Helical" evidence="9">
    <location>
        <begin position="97"/>
        <end position="118"/>
    </location>
</feature>
<dbReference type="GO" id="GO:0007218">
    <property type="term" value="P:neuropeptide signaling pathway"/>
    <property type="evidence" value="ECO:0007669"/>
    <property type="project" value="TreeGrafter"/>
</dbReference>
<dbReference type="InterPro" id="IPR017452">
    <property type="entry name" value="GPCR_Rhodpsn_7TM"/>
</dbReference>
<accession>A0A193KUK4</accession>
<keyword evidence="6 9" id="KW-0472">Membrane</keyword>
<dbReference type="GO" id="GO:0005886">
    <property type="term" value="C:plasma membrane"/>
    <property type="evidence" value="ECO:0007669"/>
    <property type="project" value="UniProtKB-SubCell"/>
</dbReference>
<sequence length="315" mass="36658">MNETNSSALVLYLNRVNAELAKYGSPLFAVIGFISNLFACICLPLHHKHVNRHTMYLTVLAFVELMFNIIWFWLLLIPMHSFKLNHYFNQNKIFCKIYGALMQFCLGLAFNIILAMSVDRCVAFQEPIRSRNWKAKSALFISLAVCCADLILSLPFSFVYTITNNWSTGNICIPYYENKISKHLFTWFQILINPNGMVIIIAMFIANITLVINLASHYRNRELLLCDIKINPSQKLKAKRKEFRSSMQIIALSLVFLILTSSINISYIIWMFTDSEITFELVQIFSSLFLFQQNCLFIGYFFRTVKKLISKTFRY</sequence>
<dbReference type="PROSITE" id="PS50262">
    <property type="entry name" value="G_PROTEIN_RECEP_F1_2"/>
    <property type="match status" value="1"/>
</dbReference>
<evidence type="ECO:0000256" key="8">
    <source>
        <dbReference type="ARBA" id="ARBA00023224"/>
    </source>
</evidence>
<comment type="subcellular location">
    <subcellularLocation>
        <location evidence="1">Cell membrane</location>
        <topology evidence="1">Multi-pass membrane protein</topology>
    </subcellularLocation>
</comment>
<evidence type="ECO:0000256" key="9">
    <source>
        <dbReference type="SAM" id="Phobius"/>
    </source>
</evidence>
<dbReference type="PANTHER" id="PTHR24230:SF76">
    <property type="entry name" value="G-PROTEIN COUPLED RECEPTORS FAMILY 1 PROFILE DOMAIN-CONTAINING PROTEIN"/>
    <property type="match status" value="1"/>
</dbReference>
<feature type="transmembrane region" description="Helical" evidence="9">
    <location>
        <begin position="249"/>
        <end position="270"/>
    </location>
</feature>
<protein>
    <submittedName>
        <fullName evidence="11">GCR100</fullName>
    </submittedName>
</protein>
<evidence type="ECO:0000256" key="3">
    <source>
        <dbReference type="ARBA" id="ARBA00022692"/>
    </source>
</evidence>
<feature type="transmembrane region" description="Helical" evidence="9">
    <location>
        <begin position="282"/>
        <end position="302"/>
    </location>
</feature>
<evidence type="ECO:0000313" key="11">
    <source>
        <dbReference type="EMBL" id="ANO39064.1"/>
    </source>
</evidence>
<proteinExistence type="evidence at transcript level"/>
<evidence type="ECO:0000256" key="6">
    <source>
        <dbReference type="ARBA" id="ARBA00023136"/>
    </source>
</evidence>
<evidence type="ECO:0000256" key="1">
    <source>
        <dbReference type="ARBA" id="ARBA00004651"/>
    </source>
</evidence>
<keyword evidence="5" id="KW-0297">G-protein coupled receptor</keyword>
<evidence type="ECO:0000256" key="2">
    <source>
        <dbReference type="ARBA" id="ARBA00022475"/>
    </source>
</evidence>
<reference evidence="11" key="1">
    <citation type="journal article" date="2016" name="PLoS Biol.">
        <title>GPCRs Direct Germline Development and Somatic Gonad Function in Planarians.</title>
        <authorList>
            <person name="Saberi A."/>
            <person name="Jamal A."/>
            <person name="Beets I."/>
            <person name="Schoofs L."/>
            <person name="Newmark P.A."/>
        </authorList>
    </citation>
    <scope>NUCLEOTIDE SEQUENCE</scope>
</reference>
<keyword evidence="3 9" id="KW-0812">Transmembrane</keyword>
<evidence type="ECO:0000256" key="5">
    <source>
        <dbReference type="ARBA" id="ARBA00023040"/>
    </source>
</evidence>
<dbReference type="SUPFAM" id="SSF81321">
    <property type="entry name" value="Family A G protein-coupled receptor-like"/>
    <property type="match status" value="1"/>
</dbReference>
<feature type="transmembrane region" description="Helical" evidence="9">
    <location>
        <begin position="139"/>
        <end position="160"/>
    </location>
</feature>
<feature type="domain" description="G-protein coupled receptors family 1 profile" evidence="10">
    <location>
        <begin position="35"/>
        <end position="301"/>
    </location>
</feature>
<dbReference type="PANTHER" id="PTHR24230">
    <property type="entry name" value="G-PROTEIN COUPLED RECEPTOR"/>
    <property type="match status" value="1"/>
</dbReference>
<dbReference type="Pfam" id="PF00001">
    <property type="entry name" value="7tm_1"/>
    <property type="match status" value="1"/>
</dbReference>
<dbReference type="InterPro" id="IPR000276">
    <property type="entry name" value="GPCR_Rhodpsn"/>
</dbReference>
<evidence type="ECO:0000256" key="4">
    <source>
        <dbReference type="ARBA" id="ARBA00022989"/>
    </source>
</evidence>
<evidence type="ECO:0000256" key="7">
    <source>
        <dbReference type="ARBA" id="ARBA00023170"/>
    </source>
</evidence>
<keyword evidence="2" id="KW-1003">Cell membrane</keyword>
<name>A0A193KUK4_SCHMD</name>
<dbReference type="EMBL" id="KX018903">
    <property type="protein sequence ID" value="ANO39064.1"/>
    <property type="molecule type" value="mRNA"/>
</dbReference>
<feature type="transmembrane region" description="Helical" evidence="9">
    <location>
        <begin position="196"/>
        <end position="215"/>
    </location>
</feature>
<dbReference type="Gene3D" id="1.20.1070.10">
    <property type="entry name" value="Rhodopsin 7-helix transmembrane proteins"/>
    <property type="match status" value="1"/>
</dbReference>
<gene>
    <name evidence="11" type="primary">gcr100</name>
</gene>
<keyword evidence="4 9" id="KW-1133">Transmembrane helix</keyword>
<feature type="transmembrane region" description="Helical" evidence="9">
    <location>
        <begin position="55"/>
        <end position="77"/>
    </location>
</feature>
<feature type="transmembrane region" description="Helical" evidence="9">
    <location>
        <begin position="20"/>
        <end position="43"/>
    </location>
</feature>